<evidence type="ECO:0000259" key="2">
    <source>
        <dbReference type="PROSITE" id="PS51340"/>
    </source>
</evidence>
<dbReference type="GO" id="GO:0003824">
    <property type="term" value="F:catalytic activity"/>
    <property type="evidence" value="ECO:0007669"/>
    <property type="project" value="InterPro"/>
</dbReference>
<dbReference type="PROSITE" id="PS51340">
    <property type="entry name" value="MOSC"/>
    <property type="match status" value="1"/>
</dbReference>
<name>A0A433SPG3_ELYCH</name>
<organism evidence="3 4">
    <name type="scientific">Elysia chlorotica</name>
    <name type="common">Eastern emerald elysia</name>
    <name type="synonym">Sea slug</name>
    <dbReference type="NCBI Taxonomy" id="188477"/>
    <lineage>
        <taxon>Eukaryota</taxon>
        <taxon>Metazoa</taxon>
        <taxon>Spiralia</taxon>
        <taxon>Lophotrochozoa</taxon>
        <taxon>Mollusca</taxon>
        <taxon>Gastropoda</taxon>
        <taxon>Heterobranchia</taxon>
        <taxon>Euthyneura</taxon>
        <taxon>Panpulmonata</taxon>
        <taxon>Sacoglossa</taxon>
        <taxon>Placobranchoidea</taxon>
        <taxon>Plakobranchidae</taxon>
        <taxon>Elysia</taxon>
    </lineage>
</organism>
<evidence type="ECO:0000313" key="4">
    <source>
        <dbReference type="Proteomes" id="UP000271974"/>
    </source>
</evidence>
<dbReference type="GO" id="GO:0030151">
    <property type="term" value="F:molybdenum ion binding"/>
    <property type="evidence" value="ECO:0007669"/>
    <property type="project" value="InterPro"/>
</dbReference>
<sequence>RVNTFDCGDAVSDWLSEVLEFSGVRLLRQQSNDTRKSKLRERQGTRDQAPSPQKLSMANESQILLLNRASVRSLGHKISELGTLEEADDTRVPTVPEDISEDNLLLRFRGNLVVDGGEAFEEESWDSIQLGDHIIKCQGLCTRCSMICMDQETARKSREPLKTLSVWRGKKVPFGIHSRMLPASDGSRQILRVGDPVTIISHSS</sequence>
<feature type="region of interest" description="Disordered" evidence="1">
    <location>
        <begin position="32"/>
        <end position="54"/>
    </location>
</feature>
<dbReference type="Proteomes" id="UP000271974">
    <property type="component" value="Unassembled WGS sequence"/>
</dbReference>
<dbReference type="SUPFAM" id="SSF141673">
    <property type="entry name" value="MOSC N-terminal domain-like"/>
    <property type="match status" value="1"/>
</dbReference>
<reference evidence="3 4" key="1">
    <citation type="submission" date="2019-01" db="EMBL/GenBank/DDBJ databases">
        <title>A draft genome assembly of the solar-powered sea slug Elysia chlorotica.</title>
        <authorList>
            <person name="Cai H."/>
            <person name="Li Q."/>
            <person name="Fang X."/>
            <person name="Li J."/>
            <person name="Curtis N.E."/>
            <person name="Altenburger A."/>
            <person name="Shibata T."/>
            <person name="Feng M."/>
            <person name="Maeda T."/>
            <person name="Schwartz J.A."/>
            <person name="Shigenobu S."/>
            <person name="Lundholm N."/>
            <person name="Nishiyama T."/>
            <person name="Yang H."/>
            <person name="Hasebe M."/>
            <person name="Li S."/>
            <person name="Pierce S.K."/>
            <person name="Wang J."/>
        </authorList>
    </citation>
    <scope>NUCLEOTIDE SEQUENCE [LARGE SCALE GENOMIC DNA]</scope>
    <source>
        <strain evidence="3">EC2010</strain>
        <tissue evidence="3">Whole organism of an adult</tissue>
    </source>
</reference>
<dbReference type="GO" id="GO:0030170">
    <property type="term" value="F:pyridoxal phosphate binding"/>
    <property type="evidence" value="ECO:0007669"/>
    <property type="project" value="InterPro"/>
</dbReference>
<proteinExistence type="predicted"/>
<gene>
    <name evidence="3" type="ORF">EGW08_021093</name>
</gene>
<keyword evidence="4" id="KW-1185">Reference proteome</keyword>
<dbReference type="EMBL" id="RQTK01001266">
    <property type="protein sequence ID" value="RUS71140.1"/>
    <property type="molecule type" value="Genomic_DNA"/>
</dbReference>
<dbReference type="AlphaFoldDB" id="A0A433SPG3"/>
<feature type="non-terminal residue" evidence="3">
    <location>
        <position position="1"/>
    </location>
</feature>
<dbReference type="STRING" id="188477.A0A433SPG3"/>
<dbReference type="Pfam" id="PF03473">
    <property type="entry name" value="MOSC"/>
    <property type="match status" value="1"/>
</dbReference>
<dbReference type="SUPFAM" id="SSF50800">
    <property type="entry name" value="PK beta-barrel domain-like"/>
    <property type="match status" value="1"/>
</dbReference>
<evidence type="ECO:0000313" key="3">
    <source>
        <dbReference type="EMBL" id="RUS71140.1"/>
    </source>
</evidence>
<evidence type="ECO:0000256" key="1">
    <source>
        <dbReference type="SAM" id="MobiDB-lite"/>
    </source>
</evidence>
<dbReference type="OrthoDB" id="420046at2759"/>
<protein>
    <recommendedName>
        <fullName evidence="2">MOSC domain-containing protein</fullName>
    </recommendedName>
</protein>
<dbReference type="InterPro" id="IPR011037">
    <property type="entry name" value="Pyrv_Knase-like_insert_dom_sf"/>
</dbReference>
<comment type="caution">
    <text evidence="3">The sequence shown here is derived from an EMBL/GenBank/DDBJ whole genome shotgun (WGS) entry which is preliminary data.</text>
</comment>
<dbReference type="InterPro" id="IPR005302">
    <property type="entry name" value="MoCF_Sase_C"/>
</dbReference>
<feature type="compositionally biased region" description="Basic and acidic residues" evidence="1">
    <location>
        <begin position="33"/>
        <end position="45"/>
    </location>
</feature>
<accession>A0A433SPG3</accession>
<feature type="domain" description="MOSC" evidence="2">
    <location>
        <begin position="24"/>
        <end position="200"/>
    </location>
</feature>